<proteinExistence type="predicted"/>
<keyword evidence="2" id="KW-1185">Reference proteome</keyword>
<name>A0A9K3D7U0_9EUKA</name>
<feature type="non-terminal residue" evidence="1">
    <location>
        <position position="45"/>
    </location>
</feature>
<gene>
    <name evidence="1" type="ORF">KIPB_013403</name>
</gene>
<evidence type="ECO:0000313" key="2">
    <source>
        <dbReference type="Proteomes" id="UP000265618"/>
    </source>
</evidence>
<accession>A0A9K3D7U0</accession>
<evidence type="ECO:0000313" key="1">
    <source>
        <dbReference type="EMBL" id="GIQ90564.1"/>
    </source>
</evidence>
<dbReference type="Proteomes" id="UP000265618">
    <property type="component" value="Unassembled WGS sequence"/>
</dbReference>
<dbReference type="AlphaFoldDB" id="A0A9K3D7U0"/>
<organism evidence="1 2">
    <name type="scientific">Kipferlia bialata</name>
    <dbReference type="NCBI Taxonomy" id="797122"/>
    <lineage>
        <taxon>Eukaryota</taxon>
        <taxon>Metamonada</taxon>
        <taxon>Carpediemonas-like organisms</taxon>
        <taxon>Kipferlia</taxon>
    </lineage>
</organism>
<comment type="caution">
    <text evidence="1">The sequence shown here is derived from an EMBL/GenBank/DDBJ whole genome shotgun (WGS) entry which is preliminary data.</text>
</comment>
<reference evidence="1 2" key="1">
    <citation type="journal article" date="2018" name="PLoS ONE">
        <title>The draft genome of Kipferlia bialata reveals reductive genome evolution in fornicate parasites.</title>
        <authorList>
            <person name="Tanifuji G."/>
            <person name="Takabayashi S."/>
            <person name="Kume K."/>
            <person name="Takagi M."/>
            <person name="Nakayama T."/>
            <person name="Kamikawa R."/>
            <person name="Inagaki Y."/>
            <person name="Hashimoto T."/>
        </authorList>
    </citation>
    <scope>NUCLEOTIDE SEQUENCE [LARGE SCALE GENOMIC DNA]</scope>
    <source>
        <strain evidence="1">NY0173</strain>
    </source>
</reference>
<dbReference type="EMBL" id="BDIP01006339">
    <property type="protein sequence ID" value="GIQ90564.1"/>
    <property type="molecule type" value="Genomic_DNA"/>
</dbReference>
<protein>
    <submittedName>
        <fullName evidence="1">Uncharacterized protein</fullName>
    </submittedName>
</protein>
<sequence length="45" mass="4674">MDGMFGDISMSFNTGDTTAAVAALPSSEALTCLTCQLLFQSAVEQ</sequence>